<dbReference type="PANTHER" id="PTHR37540">
    <property type="entry name" value="TRANSCRIPTION FACTOR (ACR-2), PUTATIVE-RELATED-RELATED"/>
    <property type="match status" value="1"/>
</dbReference>
<organism evidence="3 4">
    <name type="scientific">Fusarium tricinctum</name>
    <dbReference type="NCBI Taxonomy" id="61284"/>
    <lineage>
        <taxon>Eukaryota</taxon>
        <taxon>Fungi</taxon>
        <taxon>Dikarya</taxon>
        <taxon>Ascomycota</taxon>
        <taxon>Pezizomycotina</taxon>
        <taxon>Sordariomycetes</taxon>
        <taxon>Hypocreomycetidae</taxon>
        <taxon>Hypocreales</taxon>
        <taxon>Nectriaceae</taxon>
        <taxon>Fusarium</taxon>
        <taxon>Fusarium tricinctum species complex</taxon>
    </lineage>
</organism>
<protein>
    <recommendedName>
        <fullName evidence="5">Transcription factor domain-containing protein</fullName>
    </recommendedName>
</protein>
<evidence type="ECO:0000313" key="4">
    <source>
        <dbReference type="Proteomes" id="UP000813427"/>
    </source>
</evidence>
<dbReference type="Pfam" id="PF11951">
    <property type="entry name" value="Fungal_trans_2"/>
    <property type="match status" value="1"/>
</dbReference>
<reference evidence="3" key="1">
    <citation type="journal article" date="2021" name="Nat. Commun.">
        <title>Genetic determinants of endophytism in the Arabidopsis root mycobiome.</title>
        <authorList>
            <person name="Mesny F."/>
            <person name="Miyauchi S."/>
            <person name="Thiergart T."/>
            <person name="Pickel B."/>
            <person name="Atanasova L."/>
            <person name="Karlsson M."/>
            <person name="Huettel B."/>
            <person name="Barry K.W."/>
            <person name="Haridas S."/>
            <person name="Chen C."/>
            <person name="Bauer D."/>
            <person name="Andreopoulos W."/>
            <person name="Pangilinan J."/>
            <person name="LaButti K."/>
            <person name="Riley R."/>
            <person name="Lipzen A."/>
            <person name="Clum A."/>
            <person name="Drula E."/>
            <person name="Henrissat B."/>
            <person name="Kohler A."/>
            <person name="Grigoriev I.V."/>
            <person name="Martin F.M."/>
            <person name="Hacquard S."/>
        </authorList>
    </citation>
    <scope>NUCLEOTIDE SEQUENCE</scope>
    <source>
        <strain evidence="3">MPI-SDFR-AT-0068</strain>
    </source>
</reference>
<dbReference type="PANTHER" id="PTHR37540:SF5">
    <property type="entry name" value="TRANSCRIPTION FACTOR DOMAIN-CONTAINING PROTEIN"/>
    <property type="match status" value="1"/>
</dbReference>
<dbReference type="EMBL" id="JAGPXF010000006">
    <property type="protein sequence ID" value="KAH7239317.1"/>
    <property type="molecule type" value="Genomic_DNA"/>
</dbReference>
<keyword evidence="4" id="KW-1185">Reference proteome</keyword>
<sequence length="501" mass="56678">MSHHDQIQDPDHRGGIRQCTIRRSIQKQRERQMSDPATDADDESADARLADSLVLGTSTIAATDLTWLNNLTSNPLLAISCNLLDPFDTLCESPIRLQQLLRHPSAKSVGEPVFRIDEHTNSVLFQSLHSEASSMPLLADKASFHALSLLLALAANGHRPNYETIYHRGQVLQSLNFDLSHSDGSEPSLQTITAILMLISYEYRVQDTVTIPTNAATHIRGLQSIINQRSISASKHNHARIKQIQRALFWQDIICSLATGTPRLLQLENHDFFTRLREDQTYRSYFALPQGFKIHADGWPATSSTVFEDLNAMCRLVDRIHGQEITTLHPDHDVVSIPLMEDLDDEGYPVYNSQANLEIRLVDLLSKTARGGTQKQEDLIYRACLFAAYLCTYRLSSGLWAGHFAPEICVAEILNCMTAFTRHMSPWNFAPAVSFWLLHVAGGLTKSQLNRNQAAVLVKRYRSFYSTGYSLDWEVVKLKLKEFIWCERAMAKPLNNFWQQC</sequence>
<proteinExistence type="predicted"/>
<comment type="caution">
    <text evidence="3">The sequence shown here is derived from an EMBL/GenBank/DDBJ whole genome shotgun (WGS) entry which is preliminary data.</text>
</comment>
<accession>A0A8K0WA99</accession>
<gene>
    <name evidence="3" type="ORF">BKA59DRAFT_515594</name>
</gene>
<dbReference type="OrthoDB" id="4525710at2759"/>
<dbReference type="AlphaFoldDB" id="A0A8K0WA99"/>
<feature type="region of interest" description="Disordered" evidence="2">
    <location>
        <begin position="25"/>
        <end position="45"/>
    </location>
</feature>
<evidence type="ECO:0000256" key="2">
    <source>
        <dbReference type="SAM" id="MobiDB-lite"/>
    </source>
</evidence>
<evidence type="ECO:0000313" key="3">
    <source>
        <dbReference type="EMBL" id="KAH7239317.1"/>
    </source>
</evidence>
<dbReference type="Proteomes" id="UP000813427">
    <property type="component" value="Unassembled WGS sequence"/>
</dbReference>
<evidence type="ECO:0008006" key="5">
    <source>
        <dbReference type="Google" id="ProtNLM"/>
    </source>
</evidence>
<dbReference type="InterPro" id="IPR021858">
    <property type="entry name" value="Fun_TF"/>
</dbReference>
<name>A0A8K0WA99_9HYPO</name>
<keyword evidence="1" id="KW-0539">Nucleus</keyword>
<evidence type="ECO:0000256" key="1">
    <source>
        <dbReference type="ARBA" id="ARBA00023242"/>
    </source>
</evidence>